<dbReference type="SUPFAM" id="SSF46955">
    <property type="entry name" value="Putative DNA-binding domain"/>
    <property type="match status" value="2"/>
</dbReference>
<dbReference type="InterPro" id="IPR000551">
    <property type="entry name" value="MerR-type_HTH_dom"/>
</dbReference>
<dbReference type="GO" id="GO:0003700">
    <property type="term" value="F:DNA-binding transcription factor activity"/>
    <property type="evidence" value="ECO:0007669"/>
    <property type="project" value="InterPro"/>
</dbReference>
<reference evidence="3 4" key="1">
    <citation type="submission" date="2019-06" db="EMBL/GenBank/DDBJ databases">
        <title>Sequencing the genomes of 1000 actinobacteria strains.</title>
        <authorList>
            <person name="Klenk H.-P."/>
        </authorList>
    </citation>
    <scope>NUCLEOTIDE SEQUENCE [LARGE SCALE GENOMIC DNA]</scope>
    <source>
        <strain evidence="3 4">DSM 43866</strain>
    </source>
</reference>
<sequence>MRKSQTTRYRPVDLARRHCRSAQAIRNYERDGVIPPAWRTATGYRAYGERHMVAVGAFLALADAYGHAPAGVIMRAVLGGDPDTAFATIDAGHTRLSRDRETLTAVEAAAGFLRAPARGAPAQRPLPVGALAHRLGVTPATLRKWERAGILVPARDRATHQRVYTADDIRDADLAHLLRRGGYGLPYIATVLHQVRGAGGPEPLAASLTEWRSRLRARGHAMLTAAARLAEFLALPEEPPEAAQEAAPPVGVRAGRLGIIRDQCG</sequence>
<dbReference type="Pfam" id="PF00376">
    <property type="entry name" value="MerR"/>
    <property type="match status" value="1"/>
</dbReference>
<proteinExistence type="predicted"/>
<protein>
    <submittedName>
        <fullName evidence="3">DNA-binding transcriptional MerR regulator</fullName>
    </submittedName>
</protein>
<dbReference type="InterPro" id="IPR047057">
    <property type="entry name" value="MerR_fam"/>
</dbReference>
<dbReference type="SMART" id="SM00422">
    <property type="entry name" value="HTH_MERR"/>
    <property type="match status" value="1"/>
</dbReference>
<dbReference type="PANTHER" id="PTHR30204:SF93">
    <property type="entry name" value="HTH MERR-TYPE DOMAIN-CONTAINING PROTEIN"/>
    <property type="match status" value="1"/>
</dbReference>
<evidence type="ECO:0000256" key="1">
    <source>
        <dbReference type="ARBA" id="ARBA00023125"/>
    </source>
</evidence>
<accession>A0A561VSH7</accession>
<gene>
    <name evidence="3" type="ORF">FHX34_104880</name>
</gene>
<dbReference type="GO" id="GO:0003677">
    <property type="term" value="F:DNA binding"/>
    <property type="evidence" value="ECO:0007669"/>
    <property type="project" value="UniProtKB-KW"/>
</dbReference>
<dbReference type="OrthoDB" id="3826383at2"/>
<dbReference type="PANTHER" id="PTHR30204">
    <property type="entry name" value="REDOX-CYCLING DRUG-SENSING TRANSCRIPTIONAL ACTIVATOR SOXR"/>
    <property type="match status" value="1"/>
</dbReference>
<dbReference type="RefSeq" id="WP_122980522.1">
    <property type="nucleotide sequence ID" value="NZ_BOMX01000001.1"/>
</dbReference>
<feature type="domain" description="HTH merR-type" evidence="2">
    <location>
        <begin position="21"/>
        <end position="51"/>
    </location>
</feature>
<dbReference type="PROSITE" id="PS50937">
    <property type="entry name" value="HTH_MERR_2"/>
    <property type="match status" value="2"/>
</dbReference>
<evidence type="ECO:0000313" key="4">
    <source>
        <dbReference type="Proteomes" id="UP000320239"/>
    </source>
</evidence>
<evidence type="ECO:0000313" key="3">
    <source>
        <dbReference type="EMBL" id="TWG14575.1"/>
    </source>
</evidence>
<dbReference type="Pfam" id="PF13411">
    <property type="entry name" value="MerR_1"/>
    <property type="match status" value="1"/>
</dbReference>
<dbReference type="Proteomes" id="UP000320239">
    <property type="component" value="Unassembled WGS sequence"/>
</dbReference>
<dbReference type="PROSITE" id="PS00552">
    <property type="entry name" value="HTH_MERR_1"/>
    <property type="match status" value="1"/>
</dbReference>
<dbReference type="InterPro" id="IPR009061">
    <property type="entry name" value="DNA-bd_dom_put_sf"/>
</dbReference>
<organism evidence="3 4">
    <name type="scientific">Actinoplanes teichomyceticus</name>
    <dbReference type="NCBI Taxonomy" id="1867"/>
    <lineage>
        <taxon>Bacteria</taxon>
        <taxon>Bacillati</taxon>
        <taxon>Actinomycetota</taxon>
        <taxon>Actinomycetes</taxon>
        <taxon>Micromonosporales</taxon>
        <taxon>Micromonosporaceae</taxon>
        <taxon>Actinoplanes</taxon>
    </lineage>
</organism>
<dbReference type="EMBL" id="VIWY01000004">
    <property type="protein sequence ID" value="TWG14575.1"/>
    <property type="molecule type" value="Genomic_DNA"/>
</dbReference>
<name>A0A561VSH7_ACTTI</name>
<dbReference type="CDD" id="cd04773">
    <property type="entry name" value="HTH_TioE_rpt2"/>
    <property type="match status" value="1"/>
</dbReference>
<keyword evidence="1 3" id="KW-0238">DNA-binding</keyword>
<dbReference type="Gene3D" id="1.10.1660.10">
    <property type="match status" value="2"/>
</dbReference>
<comment type="caution">
    <text evidence="3">The sequence shown here is derived from an EMBL/GenBank/DDBJ whole genome shotgun (WGS) entry which is preliminary data.</text>
</comment>
<feature type="domain" description="HTH merR-type" evidence="2">
    <location>
        <begin position="125"/>
        <end position="194"/>
    </location>
</feature>
<keyword evidence="4" id="KW-1185">Reference proteome</keyword>
<evidence type="ECO:0000259" key="2">
    <source>
        <dbReference type="PROSITE" id="PS50937"/>
    </source>
</evidence>
<dbReference type="AlphaFoldDB" id="A0A561VSH7"/>